<dbReference type="Gene3D" id="3.30.1150.10">
    <property type="match status" value="1"/>
</dbReference>
<feature type="domain" description="TonB C-terminal" evidence="11">
    <location>
        <begin position="140"/>
        <end position="232"/>
    </location>
</feature>
<keyword evidence="5" id="KW-0997">Cell inner membrane</keyword>
<comment type="similarity">
    <text evidence="2">Belongs to the TonB family.</text>
</comment>
<dbReference type="AlphaFoldDB" id="A0A5R9PDP6"/>
<comment type="caution">
    <text evidence="12">The sequence shown here is derived from an EMBL/GenBank/DDBJ whole genome shotgun (WGS) entry which is preliminary data.</text>
</comment>
<evidence type="ECO:0000256" key="6">
    <source>
        <dbReference type="ARBA" id="ARBA00022692"/>
    </source>
</evidence>
<dbReference type="Pfam" id="PF03544">
    <property type="entry name" value="TonB_C"/>
    <property type="match status" value="1"/>
</dbReference>
<evidence type="ECO:0000256" key="9">
    <source>
        <dbReference type="ARBA" id="ARBA00023136"/>
    </source>
</evidence>
<dbReference type="InterPro" id="IPR037682">
    <property type="entry name" value="TonB_C"/>
</dbReference>
<dbReference type="GO" id="GO:0015031">
    <property type="term" value="P:protein transport"/>
    <property type="evidence" value="ECO:0007669"/>
    <property type="project" value="UniProtKB-KW"/>
</dbReference>
<feature type="transmembrane region" description="Helical" evidence="10">
    <location>
        <begin position="24"/>
        <end position="47"/>
    </location>
</feature>
<proteinExistence type="inferred from homology"/>
<dbReference type="SUPFAM" id="SSF74653">
    <property type="entry name" value="TolA/TonB C-terminal domain"/>
    <property type="match status" value="1"/>
</dbReference>
<evidence type="ECO:0000259" key="11">
    <source>
        <dbReference type="PROSITE" id="PS52015"/>
    </source>
</evidence>
<keyword evidence="3" id="KW-0813">Transport</keyword>
<dbReference type="PANTHER" id="PTHR33446">
    <property type="entry name" value="PROTEIN TONB-RELATED"/>
    <property type="match status" value="1"/>
</dbReference>
<name>A0A5R9PDP6_9GAMM</name>
<dbReference type="InterPro" id="IPR006260">
    <property type="entry name" value="TonB/TolA_C"/>
</dbReference>
<keyword evidence="4" id="KW-1003">Cell membrane</keyword>
<evidence type="ECO:0000256" key="4">
    <source>
        <dbReference type="ARBA" id="ARBA00022475"/>
    </source>
</evidence>
<dbReference type="GO" id="GO:0055085">
    <property type="term" value="P:transmembrane transport"/>
    <property type="evidence" value="ECO:0007669"/>
    <property type="project" value="InterPro"/>
</dbReference>
<dbReference type="NCBIfam" id="TIGR01352">
    <property type="entry name" value="tonB_Cterm"/>
    <property type="match status" value="1"/>
</dbReference>
<evidence type="ECO:0000256" key="10">
    <source>
        <dbReference type="SAM" id="Phobius"/>
    </source>
</evidence>
<gene>
    <name evidence="12" type="ORF">E5S66_08855</name>
</gene>
<dbReference type="PROSITE" id="PS52015">
    <property type="entry name" value="TONB_CTD"/>
    <property type="match status" value="1"/>
</dbReference>
<keyword evidence="13" id="KW-1185">Reference proteome</keyword>
<dbReference type="GO" id="GO:0098797">
    <property type="term" value="C:plasma membrane protein complex"/>
    <property type="evidence" value="ECO:0007669"/>
    <property type="project" value="TreeGrafter"/>
</dbReference>
<keyword evidence="9 10" id="KW-0472">Membrane</keyword>
<accession>A0A5R9PDP6</accession>
<dbReference type="STRING" id="1123377.GCA_000423885_01290"/>
<protein>
    <submittedName>
        <fullName evidence="12">Energy transducer TonB</fullName>
    </submittedName>
</protein>
<evidence type="ECO:0000256" key="5">
    <source>
        <dbReference type="ARBA" id="ARBA00022519"/>
    </source>
</evidence>
<dbReference type="Proteomes" id="UP000308508">
    <property type="component" value="Unassembled WGS sequence"/>
</dbReference>
<dbReference type="EMBL" id="SROY01000003">
    <property type="protein sequence ID" value="TLX21624.1"/>
    <property type="molecule type" value="Genomic_DNA"/>
</dbReference>
<keyword evidence="7" id="KW-0653">Protein transport</keyword>
<sequence length="232" mass="24435">MIHASVPAQVPSHAPRLQPDPARILTLSGTVALNLLVFGLLLVPVTLPPPAVLAPAKPNMAIRDIVKPAEPVVVDIVPIQPPRPITSAPKLERQQVAPPTRDAGVTAVISDTGSEPIADAIADSGDIAPPSGDIGPAGGPAPMQLAYRNAPAPAYPRIALQRQWSGIVLLQVLVDVDGRPLEVGIARSSGHRELDEAARQQVLKRWLFQPASRDGAPVQAIGLVPVEFSLRR</sequence>
<evidence type="ECO:0000256" key="1">
    <source>
        <dbReference type="ARBA" id="ARBA00004383"/>
    </source>
</evidence>
<evidence type="ECO:0000313" key="13">
    <source>
        <dbReference type="Proteomes" id="UP000308508"/>
    </source>
</evidence>
<reference evidence="12 13" key="1">
    <citation type="submission" date="2019-04" db="EMBL/GenBank/DDBJ databases">
        <authorList>
            <person name="Grouzdev D.S."/>
            <person name="Nazina T.N."/>
        </authorList>
    </citation>
    <scope>NUCLEOTIDE SEQUENCE [LARGE SCALE GENOMIC DNA]</scope>
    <source>
        <strain evidence="12 13">SHC 3-19</strain>
    </source>
</reference>
<keyword evidence="6 10" id="KW-0812">Transmembrane</keyword>
<dbReference type="PANTHER" id="PTHR33446:SF2">
    <property type="entry name" value="PROTEIN TONB"/>
    <property type="match status" value="1"/>
</dbReference>
<evidence type="ECO:0000256" key="8">
    <source>
        <dbReference type="ARBA" id="ARBA00022989"/>
    </source>
</evidence>
<evidence type="ECO:0000256" key="3">
    <source>
        <dbReference type="ARBA" id="ARBA00022448"/>
    </source>
</evidence>
<evidence type="ECO:0000313" key="12">
    <source>
        <dbReference type="EMBL" id="TLX21624.1"/>
    </source>
</evidence>
<evidence type="ECO:0000256" key="2">
    <source>
        <dbReference type="ARBA" id="ARBA00006555"/>
    </source>
</evidence>
<keyword evidence="8 10" id="KW-1133">Transmembrane helix</keyword>
<evidence type="ECO:0000256" key="7">
    <source>
        <dbReference type="ARBA" id="ARBA00022927"/>
    </source>
</evidence>
<comment type="subcellular location">
    <subcellularLocation>
        <location evidence="1">Cell inner membrane</location>
        <topology evidence="1">Single-pass membrane protein</topology>
        <orientation evidence="1">Periplasmic side</orientation>
    </subcellularLocation>
</comment>
<dbReference type="InterPro" id="IPR051045">
    <property type="entry name" value="TonB-dependent_transducer"/>
</dbReference>
<dbReference type="GO" id="GO:0031992">
    <property type="term" value="F:energy transducer activity"/>
    <property type="evidence" value="ECO:0007669"/>
    <property type="project" value="TreeGrafter"/>
</dbReference>
<dbReference type="RefSeq" id="WP_138348889.1">
    <property type="nucleotide sequence ID" value="NZ_SROY01000003.1"/>
</dbReference>
<organism evidence="12 13">
    <name type="scientific">Thermomonas fusca</name>
    <dbReference type="NCBI Taxonomy" id="215690"/>
    <lineage>
        <taxon>Bacteria</taxon>
        <taxon>Pseudomonadati</taxon>
        <taxon>Pseudomonadota</taxon>
        <taxon>Gammaproteobacteria</taxon>
        <taxon>Lysobacterales</taxon>
        <taxon>Lysobacteraceae</taxon>
        <taxon>Thermomonas</taxon>
    </lineage>
</organism>